<gene>
    <name evidence="1" type="ORF">E5225_02045</name>
</gene>
<dbReference type="Proteomes" id="UP000296469">
    <property type="component" value="Chromosome"/>
</dbReference>
<keyword evidence="2" id="KW-1185">Reference proteome</keyword>
<proteinExistence type="predicted"/>
<protein>
    <recommendedName>
        <fullName evidence="3">YbaB/EbfC family DNA-binding protein</fullName>
    </recommendedName>
</protein>
<evidence type="ECO:0008006" key="3">
    <source>
        <dbReference type="Google" id="ProtNLM"/>
    </source>
</evidence>
<dbReference type="AlphaFoldDB" id="A0A4P7SG10"/>
<organism evidence="1 2">
    <name type="scientific">Cellulomonas shaoxiangyii</name>
    <dbReference type="NCBI Taxonomy" id="2566013"/>
    <lineage>
        <taxon>Bacteria</taxon>
        <taxon>Bacillati</taxon>
        <taxon>Actinomycetota</taxon>
        <taxon>Actinomycetes</taxon>
        <taxon>Micrococcales</taxon>
        <taxon>Cellulomonadaceae</taxon>
        <taxon>Cellulomonas</taxon>
    </lineage>
</organism>
<dbReference type="EMBL" id="CP039291">
    <property type="protein sequence ID" value="QCB92518.1"/>
    <property type="molecule type" value="Genomic_DNA"/>
</dbReference>
<dbReference type="KEGG" id="celz:E5225_02045"/>
<reference evidence="1 2" key="1">
    <citation type="submission" date="2019-04" db="EMBL/GenBank/DDBJ databases">
        <title>Isolation and identification of Cellulomonas shaoxiangyii sp. Nov. isolated from feces of the Tibetan antelopes (Pantholops hodgsonii) in the Qinghai-Tibet plateau of China.</title>
        <authorList>
            <person name="Tian Z."/>
        </authorList>
    </citation>
    <scope>NUCLEOTIDE SEQUENCE [LARGE SCALE GENOMIC DNA]</scope>
    <source>
        <strain evidence="1 2">Z28</strain>
    </source>
</reference>
<sequence length="180" mass="18134">MSAAEQHVGAAEQAEPVLARVDALVARGRALEERTRAVEREIAEMLPDTATDLATATCDEHGVLTALAFAPAAAEATPQQVEDAVNVAIGRAAGTAGVLGDALAAAVLGALAGGTMPRPTEHVALGGAIRVEAFLGRPGRVHLRPDLVERTALTAVAEAVVAAHAAAARESAPVPPAPEV</sequence>
<accession>A0A4P7SG10</accession>
<dbReference type="RefSeq" id="WP_135974055.1">
    <property type="nucleotide sequence ID" value="NZ_CP039291.1"/>
</dbReference>
<evidence type="ECO:0000313" key="2">
    <source>
        <dbReference type="Proteomes" id="UP000296469"/>
    </source>
</evidence>
<name>A0A4P7SG10_9CELL</name>
<evidence type="ECO:0000313" key="1">
    <source>
        <dbReference type="EMBL" id="QCB92518.1"/>
    </source>
</evidence>